<name>A0A1W9Z2J3_MYCBA</name>
<organism evidence="3 4">
    <name type="scientific">Mycolicibacterium bacteremicum</name>
    <name type="common">Mycobacterium bacteremicum</name>
    <dbReference type="NCBI Taxonomy" id="564198"/>
    <lineage>
        <taxon>Bacteria</taxon>
        <taxon>Bacillati</taxon>
        <taxon>Actinomycetota</taxon>
        <taxon>Actinomycetes</taxon>
        <taxon>Mycobacteriales</taxon>
        <taxon>Mycobacteriaceae</taxon>
        <taxon>Mycolicibacterium</taxon>
    </lineage>
</organism>
<evidence type="ECO:0000256" key="1">
    <source>
        <dbReference type="SAM" id="SignalP"/>
    </source>
</evidence>
<dbReference type="Pfam" id="PF05305">
    <property type="entry name" value="DUF732"/>
    <property type="match status" value="1"/>
</dbReference>
<keyword evidence="4" id="KW-1185">Reference proteome</keyword>
<feature type="domain" description="DUF732" evidence="2">
    <location>
        <begin position="30"/>
        <end position="102"/>
    </location>
</feature>
<gene>
    <name evidence="3" type="ORF">BST17_02555</name>
</gene>
<dbReference type="AlphaFoldDB" id="A0A1W9Z2J3"/>
<accession>A0A1W9Z2J3</accession>
<dbReference type="EMBL" id="MVHJ01000002">
    <property type="protein sequence ID" value="ORA06556.1"/>
    <property type="molecule type" value="Genomic_DNA"/>
</dbReference>
<dbReference type="InterPro" id="IPR007969">
    <property type="entry name" value="DUF732"/>
</dbReference>
<reference evidence="3 4" key="1">
    <citation type="submission" date="2017-02" db="EMBL/GenBank/DDBJ databases">
        <title>The new phylogeny of genus Mycobacterium.</title>
        <authorList>
            <person name="Tortoli E."/>
            <person name="Trovato A."/>
            <person name="Cirillo D.M."/>
        </authorList>
    </citation>
    <scope>NUCLEOTIDE SEQUENCE [LARGE SCALE GENOMIC DNA]</scope>
    <source>
        <strain evidence="3 4">DSM 45578</strain>
    </source>
</reference>
<evidence type="ECO:0000313" key="3">
    <source>
        <dbReference type="EMBL" id="ORA06556.1"/>
    </source>
</evidence>
<feature type="chain" id="PRO_5013366526" description="DUF732 domain-containing protein" evidence="1">
    <location>
        <begin position="28"/>
        <end position="115"/>
    </location>
</feature>
<dbReference type="OrthoDB" id="4640123at2"/>
<evidence type="ECO:0000259" key="2">
    <source>
        <dbReference type="Pfam" id="PF05305"/>
    </source>
</evidence>
<evidence type="ECO:0000313" key="4">
    <source>
        <dbReference type="Proteomes" id="UP000192366"/>
    </source>
</evidence>
<dbReference type="RefSeq" id="WP_083055375.1">
    <property type="nucleotide sequence ID" value="NZ_JACKVM010000008.1"/>
</dbReference>
<sequence>MRKQRFTATLAAGAVAMALAAAPVAQADRDEAFADRLHTFGVYGQKDFNAWIAKIMCKRLHRGVDADVYASAKFVHSQLQNGSSTEQAWQFVGAAIPAYCPELTHVLTRAADDKE</sequence>
<comment type="caution">
    <text evidence="3">The sequence shown here is derived from an EMBL/GenBank/DDBJ whole genome shotgun (WGS) entry which is preliminary data.</text>
</comment>
<protein>
    <recommendedName>
        <fullName evidence="2">DUF732 domain-containing protein</fullName>
    </recommendedName>
</protein>
<dbReference type="STRING" id="564198.BST17_02555"/>
<feature type="signal peptide" evidence="1">
    <location>
        <begin position="1"/>
        <end position="27"/>
    </location>
</feature>
<keyword evidence="1" id="KW-0732">Signal</keyword>
<dbReference type="Proteomes" id="UP000192366">
    <property type="component" value="Unassembled WGS sequence"/>
</dbReference>
<proteinExistence type="predicted"/>